<proteinExistence type="predicted"/>
<dbReference type="Proteomes" id="UP000257045">
    <property type="component" value="Unassembled WGS sequence"/>
</dbReference>
<feature type="transmembrane region" description="Helical" evidence="1">
    <location>
        <begin position="130"/>
        <end position="153"/>
    </location>
</feature>
<dbReference type="AlphaFoldDB" id="A0A3D8J3L6"/>
<sequence length="179" mass="19565">MGKTFRLIHIYVSLFFLPLALFYALSGVLFLCGFNQDSGAEKKSFYIDSPFVAEKIPTEIKDFLEKNNLRLPSSFEGKSAKGGGVMFGTPSYSVTAKQKGNGISVETTERSVIGLAMLLHKGKAKWYFDLLAYGFALALVILYISGLIIANLSKIKNKAWASVFAGVIAMIVLGYLSVI</sequence>
<dbReference type="InterPro" id="IPR032307">
    <property type="entry name" value="PepSY_TM-like_2"/>
</dbReference>
<dbReference type="Pfam" id="PF16357">
    <property type="entry name" value="PepSY_TM_like_2"/>
    <property type="match status" value="1"/>
</dbReference>
<name>A0A3D8J3L6_9HELI</name>
<protein>
    <submittedName>
        <fullName evidence="2">Uncharacterized protein</fullName>
    </submittedName>
</protein>
<gene>
    <name evidence="2" type="ORF">CQA58_02555</name>
</gene>
<feature type="transmembrane region" description="Helical" evidence="1">
    <location>
        <begin position="159"/>
        <end position="178"/>
    </location>
</feature>
<evidence type="ECO:0000313" key="3">
    <source>
        <dbReference type="Proteomes" id="UP000257045"/>
    </source>
</evidence>
<keyword evidence="1" id="KW-0472">Membrane</keyword>
<accession>A0A3D8J3L6</accession>
<dbReference type="OrthoDB" id="5327112at2"/>
<comment type="caution">
    <text evidence="2">The sequence shown here is derived from an EMBL/GenBank/DDBJ whole genome shotgun (WGS) entry which is preliminary data.</text>
</comment>
<keyword evidence="1" id="KW-1133">Transmembrane helix</keyword>
<feature type="transmembrane region" description="Helical" evidence="1">
    <location>
        <begin position="12"/>
        <end position="34"/>
    </location>
</feature>
<dbReference type="EMBL" id="NXLV01000003">
    <property type="protein sequence ID" value="RDU71444.1"/>
    <property type="molecule type" value="Genomic_DNA"/>
</dbReference>
<keyword evidence="3" id="KW-1185">Reference proteome</keyword>
<keyword evidence="1" id="KW-0812">Transmembrane</keyword>
<evidence type="ECO:0000313" key="2">
    <source>
        <dbReference type="EMBL" id="RDU71444.1"/>
    </source>
</evidence>
<organism evidence="2 3">
    <name type="scientific">Helicobacter brantae</name>
    <dbReference type="NCBI Taxonomy" id="375927"/>
    <lineage>
        <taxon>Bacteria</taxon>
        <taxon>Pseudomonadati</taxon>
        <taxon>Campylobacterota</taxon>
        <taxon>Epsilonproteobacteria</taxon>
        <taxon>Campylobacterales</taxon>
        <taxon>Helicobacteraceae</taxon>
        <taxon>Helicobacter</taxon>
    </lineage>
</organism>
<evidence type="ECO:0000256" key="1">
    <source>
        <dbReference type="SAM" id="Phobius"/>
    </source>
</evidence>
<dbReference type="RefSeq" id="WP_115569156.1">
    <property type="nucleotide sequence ID" value="NZ_NXLV01000003.1"/>
</dbReference>
<reference evidence="2 3" key="1">
    <citation type="submission" date="2018-04" db="EMBL/GenBank/DDBJ databases">
        <title>Novel Campyloabacter and Helicobacter Species and Strains.</title>
        <authorList>
            <person name="Mannion A.J."/>
            <person name="Shen Z."/>
            <person name="Fox J.G."/>
        </authorList>
    </citation>
    <scope>NUCLEOTIDE SEQUENCE [LARGE SCALE GENOMIC DNA]</scope>
    <source>
        <strain evidence="2 3">MIT 04-9366</strain>
    </source>
</reference>